<name>A0ABP5DIZ9_9MICO</name>
<dbReference type="PANTHER" id="PTHR42923">
    <property type="entry name" value="PROTOPORPHYRINOGEN OXIDASE"/>
    <property type="match status" value="1"/>
</dbReference>
<dbReference type="PANTHER" id="PTHR42923:SF17">
    <property type="entry name" value="AMINE OXIDASE DOMAIN-CONTAINING PROTEIN"/>
    <property type="match status" value="1"/>
</dbReference>
<dbReference type="SUPFAM" id="SSF51905">
    <property type="entry name" value="FAD/NAD(P)-binding domain"/>
    <property type="match status" value="1"/>
</dbReference>
<dbReference type="RefSeq" id="WP_344059755.1">
    <property type="nucleotide sequence ID" value="NZ_BAAAOH010000001.1"/>
</dbReference>
<evidence type="ECO:0000313" key="3">
    <source>
        <dbReference type="Proteomes" id="UP001500326"/>
    </source>
</evidence>
<dbReference type="Pfam" id="PF01593">
    <property type="entry name" value="Amino_oxidase"/>
    <property type="match status" value="1"/>
</dbReference>
<evidence type="ECO:0000313" key="2">
    <source>
        <dbReference type="EMBL" id="GAA1981219.1"/>
    </source>
</evidence>
<evidence type="ECO:0000259" key="1">
    <source>
        <dbReference type="Pfam" id="PF01593"/>
    </source>
</evidence>
<dbReference type="Proteomes" id="UP001500326">
    <property type="component" value="Unassembled WGS sequence"/>
</dbReference>
<dbReference type="InterPro" id="IPR002937">
    <property type="entry name" value="Amino_oxidase"/>
</dbReference>
<dbReference type="InterPro" id="IPR050464">
    <property type="entry name" value="Zeta_carotene_desat/Oxidored"/>
</dbReference>
<dbReference type="EMBL" id="BAAAOH010000001">
    <property type="protein sequence ID" value="GAA1981219.1"/>
    <property type="molecule type" value="Genomic_DNA"/>
</dbReference>
<sequence length="417" mass="46590">MRVGIIGGGAAGLTSAWLLSEQHEVTLFEKDDRLGGHAHTIEIDARGQRIHVDAGFQFFGAGESYARFNRLLDILEVARTAYPATLTVFHERYQHPVVLPPFRNGCPVWASLTPTAICHMLRLRSFLSGVPAFLERHEMTLTIGEYIQAQHLPKRFVDDFLYPLLLSFWCVELSEFRGFAAYNALFYLGANMPAGLSPPSQSEITGGLKVYIDALVRGLGTTRIRIDAGIRRVTREIDGYAVDDANGTRHTFDHVLIATNARQAADLIESVPELEARAAELRRFRYFDTTIAIHGDRRLMPRSNAAWSVVNARWDGAHSSLSIWSPARGLPVFKSWVTFDQALPEPLYAVTTYEHGKIDTDYFDAQRRLKDMQGQHGLWLAGLYTDDADSHESAIRSAITVAQRLAPDSPRLAQLLG</sequence>
<proteinExistence type="predicted"/>
<gene>
    <name evidence="2" type="ORF">GCM10009777_13460</name>
</gene>
<protein>
    <submittedName>
        <fullName evidence="2">FAD-dependent oxidoreductase</fullName>
    </submittedName>
</protein>
<dbReference type="InterPro" id="IPR036188">
    <property type="entry name" value="FAD/NAD-bd_sf"/>
</dbReference>
<comment type="caution">
    <text evidence="2">The sequence shown here is derived from an EMBL/GenBank/DDBJ whole genome shotgun (WGS) entry which is preliminary data.</text>
</comment>
<organism evidence="2 3">
    <name type="scientific">Microbacterium pumilum</name>
    <dbReference type="NCBI Taxonomy" id="344165"/>
    <lineage>
        <taxon>Bacteria</taxon>
        <taxon>Bacillati</taxon>
        <taxon>Actinomycetota</taxon>
        <taxon>Actinomycetes</taxon>
        <taxon>Micrococcales</taxon>
        <taxon>Microbacteriaceae</taxon>
        <taxon>Microbacterium</taxon>
    </lineage>
</organism>
<feature type="domain" description="Amine oxidase" evidence="1">
    <location>
        <begin position="11"/>
        <end position="280"/>
    </location>
</feature>
<dbReference type="Gene3D" id="3.50.50.60">
    <property type="entry name" value="FAD/NAD(P)-binding domain"/>
    <property type="match status" value="2"/>
</dbReference>
<keyword evidence="3" id="KW-1185">Reference proteome</keyword>
<reference evidence="3" key="1">
    <citation type="journal article" date="2019" name="Int. J. Syst. Evol. Microbiol.">
        <title>The Global Catalogue of Microorganisms (GCM) 10K type strain sequencing project: providing services to taxonomists for standard genome sequencing and annotation.</title>
        <authorList>
            <consortium name="The Broad Institute Genomics Platform"/>
            <consortium name="The Broad Institute Genome Sequencing Center for Infectious Disease"/>
            <person name="Wu L."/>
            <person name="Ma J."/>
        </authorList>
    </citation>
    <scope>NUCLEOTIDE SEQUENCE [LARGE SCALE GENOMIC DNA]</scope>
    <source>
        <strain evidence="3">JCM 14902</strain>
    </source>
</reference>
<accession>A0ABP5DIZ9</accession>